<dbReference type="AlphaFoldDB" id="A0A370TMN1"/>
<dbReference type="SUPFAM" id="SSF89895">
    <property type="entry name" value="FYSH domain"/>
    <property type="match status" value="1"/>
</dbReference>
<dbReference type="RefSeq" id="XP_031869449.1">
    <property type="nucleotide sequence ID" value="XM_032014768.1"/>
</dbReference>
<evidence type="ECO:0000313" key="3">
    <source>
        <dbReference type="Proteomes" id="UP000254866"/>
    </source>
</evidence>
<dbReference type="InterPro" id="IPR019783">
    <property type="entry name" value="SDO1/SBDS_N"/>
</dbReference>
<feature type="domain" description="Ribosome maturation protein SDO1/SBDS N-terminal" evidence="1">
    <location>
        <begin position="110"/>
        <end position="199"/>
    </location>
</feature>
<gene>
    <name evidence="2" type="ORF">BP5553_06145</name>
</gene>
<dbReference type="PANTHER" id="PTHR10927:SF2">
    <property type="entry name" value="RESTRICTION OF TELOMERE CAPPING PROTEIN 3"/>
    <property type="match status" value="1"/>
</dbReference>
<keyword evidence="3" id="KW-1185">Reference proteome</keyword>
<dbReference type="STRING" id="2656787.A0A370TMN1"/>
<reference evidence="2 3" key="1">
    <citation type="journal article" date="2018" name="IMA Fungus">
        <title>IMA Genome-F 9: Draft genome sequence of Annulohypoxylon stygium, Aspergillus mulundensis, Berkeleyomyces basicola (syn. Thielaviopsis basicola), Ceratocystis smalleyi, two Cercospora beticola strains, Coleophoma cylindrospora, Fusarium fracticaudum, Phialophora cf. hyalina, and Morchella septimelata.</title>
        <authorList>
            <person name="Wingfield B.D."/>
            <person name="Bills G.F."/>
            <person name="Dong Y."/>
            <person name="Huang W."/>
            <person name="Nel W.J."/>
            <person name="Swalarsk-Parry B.S."/>
            <person name="Vaghefi N."/>
            <person name="Wilken P.M."/>
            <person name="An Z."/>
            <person name="de Beer Z.W."/>
            <person name="De Vos L."/>
            <person name="Chen L."/>
            <person name="Duong T.A."/>
            <person name="Gao Y."/>
            <person name="Hammerbacher A."/>
            <person name="Kikkert J.R."/>
            <person name="Li Y."/>
            <person name="Li H."/>
            <person name="Li K."/>
            <person name="Li Q."/>
            <person name="Liu X."/>
            <person name="Ma X."/>
            <person name="Naidoo K."/>
            <person name="Pethybridge S.J."/>
            <person name="Sun J."/>
            <person name="Steenkamp E.T."/>
            <person name="van der Nest M.A."/>
            <person name="van Wyk S."/>
            <person name="Wingfield M.J."/>
            <person name="Xiong C."/>
            <person name="Yue Q."/>
            <person name="Zhang X."/>
        </authorList>
    </citation>
    <scope>NUCLEOTIDE SEQUENCE [LARGE SCALE GENOMIC DNA]</scope>
    <source>
        <strain evidence="2 3">BP 5553</strain>
    </source>
</reference>
<accession>A0A370TMN1</accession>
<dbReference type="Pfam" id="PF01172">
    <property type="entry name" value="SBDS_N"/>
    <property type="match status" value="1"/>
</dbReference>
<sequence>MGMLLCATPPSVRLPPIDDVVLALRGGTMLAGDTSDHVPFLPTATSTSNYKTTTLPPPDNLQSIYTLSTNNNTTIHLTTYTKLFSPPLTSNYSSTKTTATMARGEAVKTRCQYQGEHDNFVVFVDRPDLANDWKTDKSIPLTHIVSTFKVFITHKSGAQGGYDGASNATLENEFGTHNEDEVIKQILEKGNMQEFEFPERQGGTNDSNGLPTRF</sequence>
<dbReference type="InterPro" id="IPR039100">
    <property type="entry name" value="Sdo1/SBDS-like"/>
</dbReference>
<dbReference type="OrthoDB" id="2567806at2759"/>
<dbReference type="PANTHER" id="PTHR10927">
    <property type="entry name" value="RIBOSOME MATURATION PROTEIN SBDS"/>
    <property type="match status" value="1"/>
</dbReference>
<name>A0A370TMN1_9HELO</name>
<proteinExistence type="predicted"/>
<evidence type="ECO:0000313" key="2">
    <source>
        <dbReference type="EMBL" id="RDL36793.1"/>
    </source>
</evidence>
<dbReference type="GeneID" id="43598994"/>
<dbReference type="Gene3D" id="3.30.1250.10">
    <property type="entry name" value="Ribosome maturation protein SBDS, N-terminal domain"/>
    <property type="match status" value="1"/>
</dbReference>
<evidence type="ECO:0000259" key="1">
    <source>
        <dbReference type="Pfam" id="PF01172"/>
    </source>
</evidence>
<protein>
    <recommendedName>
        <fullName evidence="1">Ribosome maturation protein SDO1/SBDS N-terminal domain-containing protein</fullName>
    </recommendedName>
</protein>
<dbReference type="EMBL" id="NPIC01000004">
    <property type="protein sequence ID" value="RDL36793.1"/>
    <property type="molecule type" value="Genomic_DNA"/>
</dbReference>
<dbReference type="Proteomes" id="UP000254866">
    <property type="component" value="Unassembled WGS sequence"/>
</dbReference>
<comment type="caution">
    <text evidence="2">The sequence shown here is derived from an EMBL/GenBank/DDBJ whole genome shotgun (WGS) entry which is preliminary data.</text>
</comment>
<organism evidence="2 3">
    <name type="scientific">Venustampulla echinocandica</name>
    <dbReference type="NCBI Taxonomy" id="2656787"/>
    <lineage>
        <taxon>Eukaryota</taxon>
        <taxon>Fungi</taxon>
        <taxon>Dikarya</taxon>
        <taxon>Ascomycota</taxon>
        <taxon>Pezizomycotina</taxon>
        <taxon>Leotiomycetes</taxon>
        <taxon>Helotiales</taxon>
        <taxon>Pleuroascaceae</taxon>
        <taxon>Venustampulla</taxon>
    </lineage>
</organism>
<dbReference type="InterPro" id="IPR036786">
    <property type="entry name" value="Ribosome_mat_SBDS_N_sf"/>
</dbReference>